<evidence type="ECO:0000256" key="1">
    <source>
        <dbReference type="SAM" id="MobiDB-lite"/>
    </source>
</evidence>
<dbReference type="InterPro" id="IPR026093">
    <property type="entry name" value="MGARP"/>
</dbReference>
<dbReference type="GO" id="GO:0005739">
    <property type="term" value="C:mitochondrion"/>
    <property type="evidence" value="ECO:0007669"/>
    <property type="project" value="InterPro"/>
</dbReference>
<proteinExistence type="predicted"/>
<dbReference type="PANTHER" id="PTHR22910:SF6">
    <property type="entry name" value="PROTEIN MGARP"/>
    <property type="match status" value="1"/>
</dbReference>
<dbReference type="EMBL" id="AMGY01000006">
    <property type="protein sequence ID" value="EXJ80677.1"/>
    <property type="molecule type" value="Genomic_DNA"/>
</dbReference>
<dbReference type="PANTHER" id="PTHR22910">
    <property type="entry name" value="PROTEIN MGARP"/>
    <property type="match status" value="1"/>
</dbReference>
<dbReference type="STRING" id="1182542.W9XJI0"/>
<reference evidence="3 4" key="1">
    <citation type="submission" date="2013-03" db="EMBL/GenBank/DDBJ databases">
        <title>The Genome Sequence of Capronia epimyces CBS 606.96.</title>
        <authorList>
            <consortium name="The Broad Institute Genomics Platform"/>
            <person name="Cuomo C."/>
            <person name="de Hoog S."/>
            <person name="Gorbushina A."/>
            <person name="Walker B."/>
            <person name="Young S.K."/>
            <person name="Zeng Q."/>
            <person name="Gargeya S."/>
            <person name="Fitzgerald M."/>
            <person name="Haas B."/>
            <person name="Abouelleil A."/>
            <person name="Allen A.W."/>
            <person name="Alvarado L."/>
            <person name="Arachchi H.M."/>
            <person name="Berlin A.M."/>
            <person name="Chapman S.B."/>
            <person name="Gainer-Dewar J."/>
            <person name="Goldberg J."/>
            <person name="Griggs A."/>
            <person name="Gujja S."/>
            <person name="Hansen M."/>
            <person name="Howarth C."/>
            <person name="Imamovic A."/>
            <person name="Ireland A."/>
            <person name="Larimer J."/>
            <person name="McCowan C."/>
            <person name="Murphy C."/>
            <person name="Pearson M."/>
            <person name="Poon T.W."/>
            <person name="Priest M."/>
            <person name="Roberts A."/>
            <person name="Saif S."/>
            <person name="Shea T."/>
            <person name="Sisk P."/>
            <person name="Sykes S."/>
            <person name="Wortman J."/>
            <person name="Nusbaum C."/>
            <person name="Birren B."/>
        </authorList>
    </citation>
    <scope>NUCLEOTIDE SEQUENCE [LARGE SCALE GENOMIC DNA]</scope>
    <source>
        <strain evidence="3 4">CBS 606.96</strain>
    </source>
</reference>
<sequence>MDAEATAPQTEVPVKVSQPEDNAPPTLAEPASGVVAEMSGALPAESATESKQAESAEAATANGTAESTSEPPKEASEPAPQSEPAPPAPSDAEAKEVDGADVAQPETNGTPADKRSSSSRRKSSAGVPEHKGKKLNKKKSTPKITNLHAQPGEYYFARLKSYPPWPSIICDEEMLPDILLNTRPVTTKKADGTYNEPYADGGKKVTDRTFPVMFLHTNEFAWINNTDLTPLNPDDCKDVAEKGKAKSLLAAYQVAAENHDLEYFKAMLDDHAAALQAEIEAKEAREAEKAAKVDKKKRKSEAKVETEDVEMEDAEAAPKKSSKKRKKEADSEDEESEKPAKTPKTTKIKLTTSKTPKTEEKKPKEKATKARSEKRKSKAATSDEEMVDAAQPEPDEKPLDPVEARKAREKEVLFLRHKLQKGFLSRDQAPQGEEMPQMSTFIKKLEAYTDLEVSIIRNTKINKVLKALIKLNTIPRDEEFQFRKRSIELLGQWNKILGAEPADADAGADKEGKASPATNGVHEEKSEDVAGEKKDEAPAPAEKPAETAEEKPAETGEADAAPEKPALEESKPTSAEEPPKPEATIPETVEKAPESAEAAAEATDAVKATE</sequence>
<feature type="compositionally biased region" description="Low complexity" evidence="1">
    <location>
        <begin position="342"/>
        <end position="355"/>
    </location>
</feature>
<gene>
    <name evidence="3" type="ORF">A1O3_06961</name>
</gene>
<evidence type="ECO:0000313" key="3">
    <source>
        <dbReference type="EMBL" id="EXJ80677.1"/>
    </source>
</evidence>
<protein>
    <recommendedName>
        <fullName evidence="2">PWWP domain-containing protein</fullName>
    </recommendedName>
</protein>
<name>W9XJI0_9EURO</name>
<organism evidence="3 4">
    <name type="scientific">Capronia epimyces CBS 606.96</name>
    <dbReference type="NCBI Taxonomy" id="1182542"/>
    <lineage>
        <taxon>Eukaryota</taxon>
        <taxon>Fungi</taxon>
        <taxon>Dikarya</taxon>
        <taxon>Ascomycota</taxon>
        <taxon>Pezizomycotina</taxon>
        <taxon>Eurotiomycetes</taxon>
        <taxon>Chaetothyriomycetidae</taxon>
        <taxon>Chaetothyriales</taxon>
        <taxon>Herpotrichiellaceae</taxon>
        <taxon>Capronia</taxon>
    </lineage>
</organism>
<feature type="compositionally biased region" description="Basic and acidic residues" evidence="1">
    <location>
        <begin position="521"/>
        <end position="554"/>
    </location>
</feature>
<dbReference type="InterPro" id="IPR000313">
    <property type="entry name" value="PWWP_dom"/>
</dbReference>
<dbReference type="HOGENOM" id="CLU_019479_1_0_1"/>
<accession>W9XJI0</accession>
<evidence type="ECO:0000259" key="2">
    <source>
        <dbReference type="PROSITE" id="PS50812"/>
    </source>
</evidence>
<evidence type="ECO:0000313" key="4">
    <source>
        <dbReference type="Proteomes" id="UP000019478"/>
    </source>
</evidence>
<keyword evidence="4" id="KW-1185">Reference proteome</keyword>
<feature type="domain" description="PWWP" evidence="2">
    <location>
        <begin position="151"/>
        <end position="234"/>
    </location>
</feature>
<feature type="compositionally biased region" description="Basic residues" evidence="1">
    <location>
        <begin position="131"/>
        <end position="141"/>
    </location>
</feature>
<feature type="compositionally biased region" description="Basic and acidic residues" evidence="1">
    <location>
        <begin position="356"/>
        <end position="371"/>
    </location>
</feature>
<dbReference type="PROSITE" id="PS50812">
    <property type="entry name" value="PWWP"/>
    <property type="match status" value="1"/>
</dbReference>
<comment type="caution">
    <text evidence="3">The sequence shown here is derived from an EMBL/GenBank/DDBJ whole genome shotgun (WGS) entry which is preliminary data.</text>
</comment>
<feature type="compositionally biased region" description="Low complexity" evidence="1">
    <location>
        <begin position="595"/>
        <end position="610"/>
    </location>
</feature>
<dbReference type="GeneID" id="19171065"/>
<dbReference type="Pfam" id="PF00855">
    <property type="entry name" value="PWWP"/>
    <property type="match status" value="1"/>
</dbReference>
<feature type="compositionally biased region" description="Basic and acidic residues" evidence="1">
    <location>
        <begin position="561"/>
        <end position="571"/>
    </location>
</feature>
<feature type="region of interest" description="Disordered" evidence="1">
    <location>
        <begin position="501"/>
        <end position="610"/>
    </location>
</feature>
<dbReference type="Proteomes" id="UP000019478">
    <property type="component" value="Unassembled WGS sequence"/>
</dbReference>
<dbReference type="OrthoDB" id="62853at2759"/>
<dbReference type="AlphaFoldDB" id="W9XJI0"/>
<feature type="region of interest" description="Disordered" evidence="1">
    <location>
        <begin position="1"/>
        <end position="146"/>
    </location>
</feature>
<dbReference type="eggNOG" id="ENOG502S12V">
    <property type="taxonomic scope" value="Eukaryota"/>
</dbReference>
<dbReference type="SMART" id="SM00293">
    <property type="entry name" value="PWWP"/>
    <property type="match status" value="1"/>
</dbReference>
<dbReference type="SUPFAM" id="SSF63748">
    <property type="entry name" value="Tudor/PWWP/MBT"/>
    <property type="match status" value="1"/>
</dbReference>
<dbReference type="RefSeq" id="XP_007735265.1">
    <property type="nucleotide sequence ID" value="XM_007737075.1"/>
</dbReference>
<feature type="region of interest" description="Disordered" evidence="1">
    <location>
        <begin position="288"/>
        <end position="401"/>
    </location>
</feature>
<dbReference type="Gene3D" id="2.30.30.140">
    <property type="match status" value="1"/>
</dbReference>